<dbReference type="PANTHER" id="PTHR42744:SF1">
    <property type="entry name" value="BINDING-PROTEIN-DEPENDENT TRANSPORT SYSTEMS INNER MEMBRANE COMPONENT"/>
    <property type="match status" value="1"/>
</dbReference>
<dbReference type="InterPro" id="IPR000515">
    <property type="entry name" value="MetI-like"/>
</dbReference>
<protein>
    <submittedName>
        <fullName evidence="7">ABC transporter permease subunit</fullName>
    </submittedName>
</protein>
<organism evidence="7 8">
    <name type="scientific">Tectimicrobiota bacterium</name>
    <dbReference type="NCBI Taxonomy" id="2528274"/>
    <lineage>
        <taxon>Bacteria</taxon>
        <taxon>Pseudomonadati</taxon>
        <taxon>Nitrospinota/Tectimicrobiota group</taxon>
        <taxon>Candidatus Tectimicrobiota</taxon>
    </lineage>
</organism>
<dbReference type="EMBL" id="JACQWF010000373">
    <property type="protein sequence ID" value="MBI4596398.1"/>
    <property type="molecule type" value="Genomic_DNA"/>
</dbReference>
<feature type="transmembrane region" description="Helical" evidence="5">
    <location>
        <begin position="98"/>
        <end position="120"/>
    </location>
</feature>
<keyword evidence="4 5" id="KW-0472">Membrane</keyword>
<dbReference type="Gene3D" id="1.10.3720.10">
    <property type="entry name" value="MetI-like"/>
    <property type="match status" value="2"/>
</dbReference>
<keyword evidence="3 5" id="KW-1133">Transmembrane helix</keyword>
<gene>
    <name evidence="7" type="ORF">HY730_08495</name>
</gene>
<feature type="transmembrane region" description="Helical" evidence="5">
    <location>
        <begin position="538"/>
        <end position="560"/>
    </location>
</feature>
<dbReference type="Proteomes" id="UP000772181">
    <property type="component" value="Unassembled WGS sequence"/>
</dbReference>
<keyword evidence="2 5" id="KW-0812">Transmembrane</keyword>
<evidence type="ECO:0000256" key="4">
    <source>
        <dbReference type="ARBA" id="ARBA00023136"/>
    </source>
</evidence>
<feature type="transmembrane region" description="Helical" evidence="5">
    <location>
        <begin position="64"/>
        <end position="86"/>
    </location>
</feature>
<feature type="domain" description="ABC transmembrane type-1" evidence="6">
    <location>
        <begin position="369"/>
        <end position="559"/>
    </location>
</feature>
<comment type="caution">
    <text evidence="7">The sequence shown here is derived from an EMBL/GenBank/DDBJ whole genome shotgun (WGS) entry which is preliminary data.</text>
</comment>
<feature type="transmembrane region" description="Helical" evidence="5">
    <location>
        <begin position="170"/>
        <end position="188"/>
    </location>
</feature>
<evidence type="ECO:0000313" key="7">
    <source>
        <dbReference type="EMBL" id="MBI4596398.1"/>
    </source>
</evidence>
<accession>A0A933LQP8</accession>
<feature type="transmembrane region" description="Helical" evidence="5">
    <location>
        <begin position="126"/>
        <end position="149"/>
    </location>
</feature>
<feature type="transmembrane region" description="Helical" evidence="5">
    <location>
        <begin position="21"/>
        <end position="44"/>
    </location>
</feature>
<comment type="subcellular location">
    <subcellularLocation>
        <location evidence="1 5">Cell membrane</location>
        <topology evidence="1 5">Multi-pass membrane protein</topology>
    </subcellularLocation>
</comment>
<evidence type="ECO:0000256" key="3">
    <source>
        <dbReference type="ARBA" id="ARBA00022989"/>
    </source>
</evidence>
<feature type="transmembrane region" description="Helical" evidence="5">
    <location>
        <begin position="408"/>
        <end position="430"/>
    </location>
</feature>
<dbReference type="Pfam" id="PF00528">
    <property type="entry name" value="BPD_transp_1"/>
    <property type="match status" value="2"/>
</dbReference>
<feature type="domain" description="ABC transmembrane type-1" evidence="6">
    <location>
        <begin position="60"/>
        <end position="254"/>
    </location>
</feature>
<evidence type="ECO:0000256" key="1">
    <source>
        <dbReference type="ARBA" id="ARBA00004651"/>
    </source>
</evidence>
<reference evidence="7" key="1">
    <citation type="submission" date="2020-07" db="EMBL/GenBank/DDBJ databases">
        <title>Huge and variable diversity of episymbiotic CPR bacteria and DPANN archaea in groundwater ecosystems.</title>
        <authorList>
            <person name="He C.Y."/>
            <person name="Keren R."/>
            <person name="Whittaker M."/>
            <person name="Farag I.F."/>
            <person name="Doudna J."/>
            <person name="Cate J.H.D."/>
            <person name="Banfield J.F."/>
        </authorList>
    </citation>
    <scope>NUCLEOTIDE SEQUENCE</scope>
    <source>
        <strain evidence="7">NC_groundwater_1482_Ag_S-0.65um_47_24</strain>
    </source>
</reference>
<evidence type="ECO:0000256" key="2">
    <source>
        <dbReference type="ARBA" id="ARBA00022692"/>
    </source>
</evidence>
<feature type="transmembrane region" description="Helical" evidence="5">
    <location>
        <begin position="334"/>
        <end position="356"/>
    </location>
</feature>
<keyword evidence="5" id="KW-0813">Transport</keyword>
<dbReference type="InterPro" id="IPR035906">
    <property type="entry name" value="MetI-like_sf"/>
</dbReference>
<dbReference type="CDD" id="cd06261">
    <property type="entry name" value="TM_PBP2"/>
    <property type="match status" value="2"/>
</dbReference>
<feature type="transmembrane region" description="Helical" evidence="5">
    <location>
        <begin position="235"/>
        <end position="254"/>
    </location>
</feature>
<evidence type="ECO:0000256" key="5">
    <source>
        <dbReference type="RuleBase" id="RU363032"/>
    </source>
</evidence>
<dbReference type="PANTHER" id="PTHR42744">
    <property type="entry name" value="BINDING-PROTEIN-DEPENDENT TRANSPORT SYSTEMS INNER MEMBRANE COMPONENT"/>
    <property type="match status" value="1"/>
</dbReference>
<proteinExistence type="inferred from homology"/>
<evidence type="ECO:0000259" key="6">
    <source>
        <dbReference type="PROSITE" id="PS50928"/>
    </source>
</evidence>
<name>A0A933LQP8_UNCTE</name>
<evidence type="ECO:0000313" key="8">
    <source>
        <dbReference type="Proteomes" id="UP000772181"/>
    </source>
</evidence>
<feature type="transmembrane region" description="Helical" evidence="5">
    <location>
        <begin position="482"/>
        <end position="504"/>
    </location>
</feature>
<dbReference type="GO" id="GO:0005886">
    <property type="term" value="C:plasma membrane"/>
    <property type="evidence" value="ECO:0007669"/>
    <property type="project" value="UniProtKB-SubCell"/>
</dbReference>
<dbReference type="SUPFAM" id="SSF161098">
    <property type="entry name" value="MetI-like"/>
    <property type="match status" value="2"/>
</dbReference>
<dbReference type="GO" id="GO:0055085">
    <property type="term" value="P:transmembrane transport"/>
    <property type="evidence" value="ECO:0007669"/>
    <property type="project" value="InterPro"/>
</dbReference>
<dbReference type="AlphaFoldDB" id="A0A933LQP8"/>
<feature type="transmembrane region" description="Helical" evidence="5">
    <location>
        <begin position="376"/>
        <end position="396"/>
    </location>
</feature>
<feature type="transmembrane region" description="Helical" evidence="5">
    <location>
        <begin position="436"/>
        <end position="461"/>
    </location>
</feature>
<dbReference type="PROSITE" id="PS50928">
    <property type="entry name" value="ABC_TM1"/>
    <property type="match status" value="2"/>
</dbReference>
<sequence>MRRRFTPDVPVVSGVSIKDTVILLGIIGFLYLGLHLAMKAPSIIQGPQISLDARLLPYYSFRSLARMTIAYFLSVIFSLVYGYMAAKNKTARTFMLPILDILQSIPILSFLPVVLLSLTAILKERIAVEIAAIILIFTSQAWNMIFSFYQSLTTIPSDLKEAAEIYRFNWWLRFKALELPFAALGLIWNSIMSWAGGWFFLMAAEIFTVGQRDFRLPGLGSYLQLAANEGDIMDIMQGVAALILMIVVLDQLIWRPLLAWADKFKVESTEGEEMPESWFYDLLSRSLLIRRFIARPAAYLLEQIDSLLISLFQKKTVNKRLNQQRQFGVWMWRFLGLVAVGVFLYGVVKAVFMVFQLSPSSWGQLALAAGASWLRVILSLIIALLWTVPLGVAIGLKPRLASILQPILQIVASIPATALFPIILIFLIGLPGGLNLAAILLMLLGTQWYLLFNIIAGAMAIPRDLINTTTSLGLKGWDRWKTLNLPALYPYLITGLIIAHGGAWNATVVAEFVSFGGSDIHTVGLGALISQSTKSGNYSLLLVSTLAMIFIVISTNRFIWRRLYKLAEERFHLD</sequence>
<comment type="similarity">
    <text evidence="5">Belongs to the binding-protein-dependent transport system permease family.</text>
</comment>